<sequence>MPHIPVYVVDSVTVDSSGNKTANVLRIVRSDLPTGLVPVGALTLAAPDEDTAALLVPGAKLCIEFTVFETVPQRVDHYEVFGEQVR</sequence>
<evidence type="ECO:0000313" key="1">
    <source>
        <dbReference type="EMBL" id="CAA2107664.1"/>
    </source>
</evidence>
<gene>
    <name evidence="1" type="ORF">VVAX_04346</name>
</gene>
<accession>A0A679JFM0</accession>
<dbReference type="EMBL" id="LR743507">
    <property type="protein sequence ID" value="CAA2107664.1"/>
    <property type="molecule type" value="Genomic_DNA"/>
</dbReference>
<proteinExistence type="predicted"/>
<reference evidence="1" key="1">
    <citation type="submission" date="2019-12" db="EMBL/GenBank/DDBJ databases">
        <authorList>
            <person name="Cremers G."/>
        </authorList>
    </citation>
    <scope>NUCLEOTIDE SEQUENCE</scope>
    <source>
        <strain evidence="1">Vvax</strain>
    </source>
</reference>
<organism evidence="1">
    <name type="scientific">Variovorax paradoxus</name>
    <dbReference type="NCBI Taxonomy" id="34073"/>
    <lineage>
        <taxon>Bacteria</taxon>
        <taxon>Pseudomonadati</taxon>
        <taxon>Pseudomonadota</taxon>
        <taxon>Betaproteobacteria</taxon>
        <taxon>Burkholderiales</taxon>
        <taxon>Comamonadaceae</taxon>
        <taxon>Variovorax</taxon>
    </lineage>
</organism>
<protein>
    <submittedName>
        <fullName evidence="1">Uncharacterized protein</fullName>
    </submittedName>
</protein>
<dbReference type="AlphaFoldDB" id="A0A679JFM0"/>
<name>A0A679JFM0_VARPD</name>